<sequence length="117" mass="13561">MAIRRLAQWVRQSLGPCPCFVPQSKYQKIKDFQQLLAQNMHLRTTQVEQFKWNVSNSVTQDSIMNAQKKTQLTHGMINCALKDLICDSPVSKTQVHNTFFKCKFKHNKGTQIPSHKE</sequence>
<name>A0A9J5ZST7_SOLCO</name>
<dbReference type="AlphaFoldDB" id="A0A9J5ZST7"/>
<evidence type="ECO:0000313" key="2">
    <source>
        <dbReference type="Proteomes" id="UP000824120"/>
    </source>
</evidence>
<keyword evidence="2" id="KW-1185">Reference proteome</keyword>
<comment type="caution">
    <text evidence="1">The sequence shown here is derived from an EMBL/GenBank/DDBJ whole genome shotgun (WGS) entry which is preliminary data.</text>
</comment>
<dbReference type="EMBL" id="JACXVP010000003">
    <property type="protein sequence ID" value="KAG5615071.1"/>
    <property type="molecule type" value="Genomic_DNA"/>
</dbReference>
<gene>
    <name evidence="1" type="ORF">H5410_014895</name>
</gene>
<protein>
    <submittedName>
        <fullName evidence="1">Uncharacterized protein</fullName>
    </submittedName>
</protein>
<reference evidence="1 2" key="1">
    <citation type="submission" date="2020-09" db="EMBL/GenBank/DDBJ databases">
        <title>De no assembly of potato wild relative species, Solanum commersonii.</title>
        <authorList>
            <person name="Cho K."/>
        </authorList>
    </citation>
    <scope>NUCLEOTIDE SEQUENCE [LARGE SCALE GENOMIC DNA]</scope>
    <source>
        <strain evidence="1">LZ3.2</strain>
        <tissue evidence="1">Leaf</tissue>
    </source>
</reference>
<accession>A0A9J5ZST7</accession>
<organism evidence="1 2">
    <name type="scientific">Solanum commersonii</name>
    <name type="common">Commerson's wild potato</name>
    <name type="synonym">Commerson's nightshade</name>
    <dbReference type="NCBI Taxonomy" id="4109"/>
    <lineage>
        <taxon>Eukaryota</taxon>
        <taxon>Viridiplantae</taxon>
        <taxon>Streptophyta</taxon>
        <taxon>Embryophyta</taxon>
        <taxon>Tracheophyta</taxon>
        <taxon>Spermatophyta</taxon>
        <taxon>Magnoliopsida</taxon>
        <taxon>eudicotyledons</taxon>
        <taxon>Gunneridae</taxon>
        <taxon>Pentapetalae</taxon>
        <taxon>asterids</taxon>
        <taxon>lamiids</taxon>
        <taxon>Solanales</taxon>
        <taxon>Solanaceae</taxon>
        <taxon>Solanoideae</taxon>
        <taxon>Solaneae</taxon>
        <taxon>Solanum</taxon>
    </lineage>
</organism>
<evidence type="ECO:0000313" key="1">
    <source>
        <dbReference type="EMBL" id="KAG5615071.1"/>
    </source>
</evidence>
<dbReference type="Proteomes" id="UP000824120">
    <property type="component" value="Chromosome 3"/>
</dbReference>
<proteinExistence type="predicted"/>